<protein>
    <submittedName>
        <fullName evidence="1">Uncharacterized protein</fullName>
    </submittedName>
</protein>
<dbReference type="AlphaFoldDB" id="A0A504YKZ0"/>
<evidence type="ECO:0000313" key="2">
    <source>
        <dbReference type="Proteomes" id="UP000316759"/>
    </source>
</evidence>
<organism evidence="1 2">
    <name type="scientific">Fasciola gigantica</name>
    <name type="common">Giant liver fluke</name>
    <dbReference type="NCBI Taxonomy" id="46835"/>
    <lineage>
        <taxon>Eukaryota</taxon>
        <taxon>Metazoa</taxon>
        <taxon>Spiralia</taxon>
        <taxon>Lophotrochozoa</taxon>
        <taxon>Platyhelminthes</taxon>
        <taxon>Trematoda</taxon>
        <taxon>Digenea</taxon>
        <taxon>Plagiorchiida</taxon>
        <taxon>Echinostomata</taxon>
        <taxon>Echinostomatoidea</taxon>
        <taxon>Fasciolidae</taxon>
        <taxon>Fasciola</taxon>
    </lineage>
</organism>
<gene>
    <name evidence="1" type="ORF">FGIG_11014</name>
</gene>
<accession>A0A504YKZ0</accession>
<reference evidence="1 2" key="1">
    <citation type="submission" date="2019-04" db="EMBL/GenBank/DDBJ databases">
        <title>Annotation for the trematode Fasciola gigantica.</title>
        <authorList>
            <person name="Choi Y.-J."/>
        </authorList>
    </citation>
    <scope>NUCLEOTIDE SEQUENCE [LARGE SCALE GENOMIC DNA]</scope>
    <source>
        <strain evidence="1">Uganda_cow_1</strain>
    </source>
</reference>
<proteinExistence type="predicted"/>
<dbReference type="EMBL" id="SUNJ01007508">
    <property type="protein sequence ID" value="TPP61933.1"/>
    <property type="molecule type" value="Genomic_DNA"/>
</dbReference>
<comment type="caution">
    <text evidence="1">The sequence shown here is derived from an EMBL/GenBank/DDBJ whole genome shotgun (WGS) entry which is preliminary data.</text>
</comment>
<dbReference type="Proteomes" id="UP000316759">
    <property type="component" value="Unassembled WGS sequence"/>
</dbReference>
<keyword evidence="2" id="KW-1185">Reference proteome</keyword>
<name>A0A504YKZ0_FASGI</name>
<sequence>MFASRSHALAEQAVLLRSVCSWIFAVNLKHFGKFPELHSLSTNTVSSAAKQTRFIIKCECRSRCARLYPHKWSKAERKRCVKQCRRAYNAGHYINPSSEKTVPSEVWQKST</sequence>
<evidence type="ECO:0000313" key="1">
    <source>
        <dbReference type="EMBL" id="TPP61933.1"/>
    </source>
</evidence>